<comment type="caution">
    <text evidence="6">The sequence shown here is derived from an EMBL/GenBank/DDBJ whole genome shotgun (WGS) entry which is preliminary data.</text>
</comment>
<evidence type="ECO:0000313" key="7">
    <source>
        <dbReference type="Proteomes" id="UP000241394"/>
    </source>
</evidence>
<sequence length="183" mass="19692">MATMHCILSLALSLLIFQQAAQANESWLVKAECHNAMVPVTCMKCLDANHRSAGASNAAGVATIVVDCASKHTDNLVGEMSQLAAANHDKVLVKALEDCCKLLANAKKELAAACQKIDKGDFDGADQSVDSAFNYGVQCHSELDEALKESKADVPSLPTKVMSEMKIHEELCEAAMRMIERLK</sequence>
<dbReference type="SMART" id="SM00856">
    <property type="entry name" value="PMEI"/>
    <property type="match status" value="1"/>
</dbReference>
<dbReference type="CDD" id="cd15797">
    <property type="entry name" value="PMEI"/>
    <property type="match status" value="1"/>
</dbReference>
<dbReference type="AlphaFoldDB" id="A0A2R6QTE7"/>
<dbReference type="FunFam" id="1.20.140.40:FF:000008">
    <property type="entry name" value="Invertase/pectin methylesterase inhibitor family protein"/>
    <property type="match status" value="1"/>
</dbReference>
<gene>
    <name evidence="6" type="ORF">CEY00_Acc33479</name>
</gene>
<dbReference type="OMA" id="MQQCHNS"/>
<dbReference type="FunCoup" id="A0A2R6QTE7">
    <property type="interactions" value="14"/>
</dbReference>
<proteinExistence type="inferred from homology"/>
<dbReference type="Proteomes" id="UP000241394">
    <property type="component" value="Chromosome LG13"/>
</dbReference>
<dbReference type="SUPFAM" id="SSF101148">
    <property type="entry name" value="Plant invertase/pectin methylesterase inhibitor"/>
    <property type="match status" value="1"/>
</dbReference>
<reference evidence="6 7" key="1">
    <citation type="submission" date="2017-07" db="EMBL/GenBank/DDBJ databases">
        <title>An improved, manually edited Actinidia chinensis var. chinensis (kiwifruit) genome highlights the challenges associated with draft genomes and gene prediction in plants.</title>
        <authorList>
            <person name="Pilkington S."/>
            <person name="Crowhurst R."/>
            <person name="Hilario E."/>
            <person name="Nardozza S."/>
            <person name="Fraser L."/>
            <person name="Peng Y."/>
            <person name="Gunaseelan K."/>
            <person name="Simpson R."/>
            <person name="Tahir J."/>
            <person name="Deroles S."/>
            <person name="Templeton K."/>
            <person name="Luo Z."/>
            <person name="Davy M."/>
            <person name="Cheng C."/>
            <person name="Mcneilage M."/>
            <person name="Scaglione D."/>
            <person name="Liu Y."/>
            <person name="Zhang Q."/>
            <person name="Datson P."/>
            <person name="De Silva N."/>
            <person name="Gardiner S."/>
            <person name="Bassett H."/>
            <person name="Chagne D."/>
            <person name="Mccallum J."/>
            <person name="Dzierzon H."/>
            <person name="Deng C."/>
            <person name="Wang Y.-Y."/>
            <person name="Barron N."/>
            <person name="Manako K."/>
            <person name="Bowen J."/>
            <person name="Foster T."/>
            <person name="Erridge Z."/>
            <person name="Tiffin H."/>
            <person name="Waite C."/>
            <person name="Davies K."/>
            <person name="Grierson E."/>
            <person name="Laing W."/>
            <person name="Kirk R."/>
            <person name="Chen X."/>
            <person name="Wood M."/>
            <person name="Montefiori M."/>
            <person name="Brummell D."/>
            <person name="Schwinn K."/>
            <person name="Catanach A."/>
            <person name="Fullerton C."/>
            <person name="Li D."/>
            <person name="Meiyalaghan S."/>
            <person name="Nieuwenhuizen N."/>
            <person name="Read N."/>
            <person name="Prakash R."/>
            <person name="Hunter D."/>
            <person name="Zhang H."/>
            <person name="Mckenzie M."/>
            <person name="Knabel M."/>
            <person name="Harris A."/>
            <person name="Allan A."/>
            <person name="Chen A."/>
            <person name="Janssen B."/>
            <person name="Plunkett B."/>
            <person name="Dwamena C."/>
            <person name="Voogd C."/>
            <person name="Leif D."/>
            <person name="Lafferty D."/>
            <person name="Souleyre E."/>
            <person name="Varkonyi-Gasic E."/>
            <person name="Gambi F."/>
            <person name="Hanley J."/>
            <person name="Yao J.-L."/>
            <person name="Cheung J."/>
            <person name="David K."/>
            <person name="Warren B."/>
            <person name="Marsh K."/>
            <person name="Snowden K."/>
            <person name="Lin-Wang K."/>
            <person name="Brian L."/>
            <person name="Martinez-Sanchez M."/>
            <person name="Wang M."/>
            <person name="Ileperuma N."/>
            <person name="Macnee N."/>
            <person name="Campin R."/>
            <person name="Mcatee P."/>
            <person name="Drummond R."/>
            <person name="Espley R."/>
            <person name="Ireland H."/>
            <person name="Wu R."/>
            <person name="Atkinson R."/>
            <person name="Karunairetnam S."/>
            <person name="Bulley S."/>
            <person name="Chunkath S."/>
            <person name="Hanley Z."/>
            <person name="Storey R."/>
            <person name="Thrimawithana A."/>
            <person name="Thomson S."/>
            <person name="David C."/>
            <person name="Testolin R."/>
        </authorList>
    </citation>
    <scope>NUCLEOTIDE SEQUENCE [LARGE SCALE GENOMIC DNA]</scope>
    <source>
        <strain evidence="7">cv. Red5</strain>
        <tissue evidence="6">Young leaf</tissue>
    </source>
</reference>
<feature type="signal peptide" evidence="4">
    <location>
        <begin position="1"/>
        <end position="23"/>
    </location>
</feature>
<dbReference type="InterPro" id="IPR035513">
    <property type="entry name" value="Invertase/methylesterase_inhib"/>
</dbReference>
<comment type="similarity">
    <text evidence="3">Belongs to the PMEI family.</text>
</comment>
<keyword evidence="7" id="KW-1185">Reference proteome</keyword>
<evidence type="ECO:0000256" key="4">
    <source>
        <dbReference type="SAM" id="SignalP"/>
    </source>
</evidence>
<dbReference type="Gene3D" id="1.20.140.40">
    <property type="entry name" value="Invertase/pectin methylesterase inhibitor family protein"/>
    <property type="match status" value="1"/>
</dbReference>
<accession>A0A2R6QTE7</accession>
<protein>
    <submittedName>
        <fullName evidence="6">Pectinesterase</fullName>
    </submittedName>
</protein>
<dbReference type="GO" id="GO:0046910">
    <property type="term" value="F:pectinesterase inhibitor activity"/>
    <property type="evidence" value="ECO:0007669"/>
    <property type="project" value="InterPro"/>
</dbReference>
<dbReference type="Pfam" id="PF04043">
    <property type="entry name" value="PMEI"/>
    <property type="match status" value="1"/>
</dbReference>
<evidence type="ECO:0000256" key="1">
    <source>
        <dbReference type="ARBA" id="ARBA00022729"/>
    </source>
</evidence>
<evidence type="ECO:0000256" key="2">
    <source>
        <dbReference type="ARBA" id="ARBA00023157"/>
    </source>
</evidence>
<feature type="chain" id="PRO_5015348476" evidence="4">
    <location>
        <begin position="24"/>
        <end position="183"/>
    </location>
</feature>
<dbReference type="Gramene" id="PSS14380">
    <property type="protein sequence ID" value="PSS14380"/>
    <property type="gene ID" value="CEY00_Acc33479"/>
</dbReference>
<name>A0A2R6QTE7_ACTCC</name>
<dbReference type="InterPro" id="IPR006501">
    <property type="entry name" value="Pectinesterase_inhib_dom"/>
</dbReference>
<organism evidence="6 7">
    <name type="scientific">Actinidia chinensis var. chinensis</name>
    <name type="common">Chinese soft-hair kiwi</name>
    <dbReference type="NCBI Taxonomy" id="1590841"/>
    <lineage>
        <taxon>Eukaryota</taxon>
        <taxon>Viridiplantae</taxon>
        <taxon>Streptophyta</taxon>
        <taxon>Embryophyta</taxon>
        <taxon>Tracheophyta</taxon>
        <taxon>Spermatophyta</taxon>
        <taxon>Magnoliopsida</taxon>
        <taxon>eudicotyledons</taxon>
        <taxon>Gunneridae</taxon>
        <taxon>Pentapetalae</taxon>
        <taxon>asterids</taxon>
        <taxon>Ericales</taxon>
        <taxon>Actinidiaceae</taxon>
        <taxon>Actinidia</taxon>
    </lineage>
</organism>
<reference evidence="7" key="2">
    <citation type="journal article" date="2018" name="BMC Genomics">
        <title>A manually annotated Actinidia chinensis var. chinensis (kiwifruit) genome highlights the challenges associated with draft genomes and gene prediction in plants.</title>
        <authorList>
            <person name="Pilkington S.M."/>
            <person name="Crowhurst R."/>
            <person name="Hilario E."/>
            <person name="Nardozza S."/>
            <person name="Fraser L."/>
            <person name="Peng Y."/>
            <person name="Gunaseelan K."/>
            <person name="Simpson R."/>
            <person name="Tahir J."/>
            <person name="Deroles S.C."/>
            <person name="Templeton K."/>
            <person name="Luo Z."/>
            <person name="Davy M."/>
            <person name="Cheng C."/>
            <person name="McNeilage M."/>
            <person name="Scaglione D."/>
            <person name="Liu Y."/>
            <person name="Zhang Q."/>
            <person name="Datson P."/>
            <person name="De Silva N."/>
            <person name="Gardiner S.E."/>
            <person name="Bassett H."/>
            <person name="Chagne D."/>
            <person name="McCallum J."/>
            <person name="Dzierzon H."/>
            <person name="Deng C."/>
            <person name="Wang Y.Y."/>
            <person name="Barron L."/>
            <person name="Manako K."/>
            <person name="Bowen J."/>
            <person name="Foster T.M."/>
            <person name="Erridge Z.A."/>
            <person name="Tiffin H."/>
            <person name="Waite C.N."/>
            <person name="Davies K.M."/>
            <person name="Grierson E.P."/>
            <person name="Laing W.A."/>
            <person name="Kirk R."/>
            <person name="Chen X."/>
            <person name="Wood M."/>
            <person name="Montefiori M."/>
            <person name="Brummell D.A."/>
            <person name="Schwinn K.E."/>
            <person name="Catanach A."/>
            <person name="Fullerton C."/>
            <person name="Li D."/>
            <person name="Meiyalaghan S."/>
            <person name="Nieuwenhuizen N."/>
            <person name="Read N."/>
            <person name="Prakash R."/>
            <person name="Hunter D."/>
            <person name="Zhang H."/>
            <person name="McKenzie M."/>
            <person name="Knabel M."/>
            <person name="Harris A."/>
            <person name="Allan A.C."/>
            <person name="Gleave A."/>
            <person name="Chen A."/>
            <person name="Janssen B.J."/>
            <person name="Plunkett B."/>
            <person name="Ampomah-Dwamena C."/>
            <person name="Voogd C."/>
            <person name="Leif D."/>
            <person name="Lafferty D."/>
            <person name="Souleyre E.J.F."/>
            <person name="Varkonyi-Gasic E."/>
            <person name="Gambi F."/>
            <person name="Hanley J."/>
            <person name="Yao J.L."/>
            <person name="Cheung J."/>
            <person name="David K.M."/>
            <person name="Warren B."/>
            <person name="Marsh K."/>
            <person name="Snowden K.C."/>
            <person name="Lin-Wang K."/>
            <person name="Brian L."/>
            <person name="Martinez-Sanchez M."/>
            <person name="Wang M."/>
            <person name="Ileperuma N."/>
            <person name="Macnee N."/>
            <person name="Campin R."/>
            <person name="McAtee P."/>
            <person name="Drummond R.S.M."/>
            <person name="Espley R.V."/>
            <person name="Ireland H.S."/>
            <person name="Wu R."/>
            <person name="Atkinson R.G."/>
            <person name="Karunairetnam S."/>
            <person name="Bulley S."/>
            <person name="Chunkath S."/>
            <person name="Hanley Z."/>
            <person name="Storey R."/>
            <person name="Thrimawithana A.H."/>
            <person name="Thomson S."/>
            <person name="David C."/>
            <person name="Testolin R."/>
            <person name="Huang H."/>
            <person name="Hellens R.P."/>
            <person name="Schaffer R.J."/>
        </authorList>
    </citation>
    <scope>NUCLEOTIDE SEQUENCE [LARGE SCALE GENOMIC DNA]</scope>
    <source>
        <strain evidence="7">cv. Red5</strain>
    </source>
</reference>
<keyword evidence="1 4" id="KW-0732">Signal</keyword>
<keyword evidence="2" id="KW-1015">Disulfide bond</keyword>
<dbReference type="NCBIfam" id="TIGR01614">
    <property type="entry name" value="PME_inhib"/>
    <property type="match status" value="1"/>
</dbReference>
<evidence type="ECO:0000259" key="5">
    <source>
        <dbReference type="SMART" id="SM00856"/>
    </source>
</evidence>
<dbReference type="InParanoid" id="A0A2R6QTE7"/>
<evidence type="ECO:0000313" key="6">
    <source>
        <dbReference type="EMBL" id="PSS14380.1"/>
    </source>
</evidence>
<dbReference type="OrthoDB" id="1866975at2759"/>
<dbReference type="PANTHER" id="PTHR35357:SF8">
    <property type="entry name" value="OS01G0111000 PROTEIN"/>
    <property type="match status" value="1"/>
</dbReference>
<dbReference type="EMBL" id="NKQK01000013">
    <property type="protein sequence ID" value="PSS14380.1"/>
    <property type="molecule type" value="Genomic_DNA"/>
</dbReference>
<feature type="domain" description="Pectinesterase inhibitor" evidence="5">
    <location>
        <begin position="24"/>
        <end position="178"/>
    </location>
</feature>
<dbReference type="InterPro" id="IPR034086">
    <property type="entry name" value="PMEI_plant"/>
</dbReference>
<evidence type="ECO:0000256" key="3">
    <source>
        <dbReference type="ARBA" id="ARBA00038471"/>
    </source>
</evidence>
<dbReference type="PANTHER" id="PTHR35357">
    <property type="entry name" value="OS02G0537100 PROTEIN"/>
    <property type="match status" value="1"/>
</dbReference>